<dbReference type="EMBL" id="JBBKAJ010000022">
    <property type="protein sequence ID" value="MEJ8635625.1"/>
    <property type="molecule type" value="Genomic_DNA"/>
</dbReference>
<sequence length="95" mass="10481">MALDVSLHAEQLDVSHPEGLCIDVIPLDFPLSNYLPEIAVLAMDGWLRAEFDLPDQGGRAEFSSREGTYSFRWGGGSNGLFSEEQPTELRTPESP</sequence>
<proteinExistence type="predicted"/>
<name>A0ACC6PWE3_9ACTN</name>
<evidence type="ECO:0000313" key="2">
    <source>
        <dbReference type="Proteomes" id="UP001377168"/>
    </source>
</evidence>
<comment type="caution">
    <text evidence="1">The sequence shown here is derived from an EMBL/GenBank/DDBJ whole genome shotgun (WGS) entry which is preliminary data.</text>
</comment>
<reference evidence="1" key="1">
    <citation type="submission" date="2024-03" db="EMBL/GenBank/DDBJ databases">
        <title>Novel Streptomyces species of biotechnological and ecological value are a feature of Machair soil.</title>
        <authorList>
            <person name="Prole J.R."/>
            <person name="Goodfellow M."/>
            <person name="Allenby N."/>
            <person name="Ward A.C."/>
        </authorList>
    </citation>
    <scope>NUCLEOTIDE SEQUENCE</scope>
    <source>
        <strain evidence="1">MS2.AVA.5</strain>
    </source>
</reference>
<gene>
    <name evidence="1" type="ORF">WKI67_19805</name>
</gene>
<protein>
    <submittedName>
        <fullName evidence="1">Uncharacterized protein</fullName>
    </submittedName>
</protein>
<evidence type="ECO:0000313" key="1">
    <source>
        <dbReference type="EMBL" id="MEJ8635625.1"/>
    </source>
</evidence>
<organism evidence="1 2">
    <name type="scientific">Streptomyces achmelvichensis</name>
    <dbReference type="NCBI Taxonomy" id="3134111"/>
    <lineage>
        <taxon>Bacteria</taxon>
        <taxon>Bacillati</taxon>
        <taxon>Actinomycetota</taxon>
        <taxon>Actinomycetes</taxon>
        <taxon>Kitasatosporales</taxon>
        <taxon>Streptomycetaceae</taxon>
        <taxon>Streptomyces</taxon>
    </lineage>
</organism>
<dbReference type="Proteomes" id="UP001377168">
    <property type="component" value="Unassembled WGS sequence"/>
</dbReference>
<keyword evidence="2" id="KW-1185">Reference proteome</keyword>
<accession>A0ACC6PWE3</accession>